<comment type="caution">
    <text evidence="2">The sequence shown here is derived from an EMBL/GenBank/DDBJ whole genome shotgun (WGS) entry which is preliminary data.</text>
</comment>
<dbReference type="RefSeq" id="WP_218606052.1">
    <property type="nucleotide sequence ID" value="NZ_JADQDJ010000496.1"/>
</dbReference>
<protein>
    <submittedName>
        <fullName evidence="2">Uncharacterized protein</fullName>
    </submittedName>
</protein>
<evidence type="ECO:0000313" key="2">
    <source>
        <dbReference type="EMBL" id="MBW0133591.1"/>
    </source>
</evidence>
<dbReference type="PROSITE" id="PS51257">
    <property type="entry name" value="PROKAR_LIPOPROTEIN"/>
    <property type="match status" value="1"/>
</dbReference>
<keyword evidence="1" id="KW-1133">Transmembrane helix</keyword>
<dbReference type="EMBL" id="JADQDK010000001">
    <property type="protein sequence ID" value="MBW0133591.1"/>
    <property type="molecule type" value="Genomic_DNA"/>
</dbReference>
<keyword evidence="1" id="KW-0472">Membrane</keyword>
<evidence type="ECO:0000313" key="3">
    <source>
        <dbReference type="Proteomes" id="UP000694287"/>
    </source>
</evidence>
<keyword evidence="1" id="KW-0812">Transmembrane</keyword>
<feature type="transmembrane region" description="Helical" evidence="1">
    <location>
        <begin position="69"/>
        <end position="88"/>
    </location>
</feature>
<proteinExistence type="predicted"/>
<evidence type="ECO:0000256" key="1">
    <source>
        <dbReference type="SAM" id="Phobius"/>
    </source>
</evidence>
<organism evidence="2 3">
    <name type="scientific">Pseudonocardia abyssalis</name>
    <dbReference type="NCBI Taxonomy" id="2792008"/>
    <lineage>
        <taxon>Bacteria</taxon>
        <taxon>Bacillati</taxon>
        <taxon>Actinomycetota</taxon>
        <taxon>Actinomycetes</taxon>
        <taxon>Pseudonocardiales</taxon>
        <taxon>Pseudonocardiaceae</taxon>
        <taxon>Pseudonocardia</taxon>
    </lineage>
</organism>
<feature type="transmembrane region" description="Helical" evidence="1">
    <location>
        <begin position="7"/>
        <end position="24"/>
    </location>
</feature>
<feature type="transmembrane region" description="Helical" evidence="1">
    <location>
        <begin position="94"/>
        <end position="120"/>
    </location>
</feature>
<feature type="transmembrane region" description="Helical" evidence="1">
    <location>
        <begin position="44"/>
        <end position="62"/>
    </location>
</feature>
<dbReference type="Proteomes" id="UP000694287">
    <property type="component" value="Unassembled WGS sequence"/>
</dbReference>
<keyword evidence="3" id="KW-1185">Reference proteome</keyword>
<gene>
    <name evidence="2" type="ORF">I4I81_04890</name>
</gene>
<accession>A0ABS6UMX1</accession>
<sequence length="126" mass="13018">MNRPGGTAVLAVAAAACWWVWLAWDRTYRIDAVTGVASGPYEAWQVIGCAVCLVALTVAAAVRLPLWIVVPVVPVAFTAAWSLTAASYDSSGLWPVGALAVLVGTLVGTALVGGVTRAVLRRSVSP</sequence>
<name>A0ABS6UMX1_9PSEU</name>
<reference evidence="2 3" key="1">
    <citation type="submission" date="2020-11" db="EMBL/GenBank/DDBJ databases">
        <title>Pseudonocardia abyssalis sp. nov. and Pseudonocardia oceani sp. nov., description and phylogenomic analysis of two novel actinomycetes isolated from the deep Southern Ocean.</title>
        <authorList>
            <person name="Parra J."/>
        </authorList>
    </citation>
    <scope>NUCLEOTIDE SEQUENCE [LARGE SCALE GENOMIC DNA]</scope>
    <source>
        <strain evidence="2 3">KRD-168</strain>
    </source>
</reference>